<evidence type="ECO:0000313" key="1">
    <source>
        <dbReference type="EMBL" id="UQX90220.1"/>
    </source>
</evidence>
<organism evidence="1 2">
    <name type="scientific">Jatrophihabitans telluris</name>
    <dbReference type="NCBI Taxonomy" id="2038343"/>
    <lineage>
        <taxon>Bacteria</taxon>
        <taxon>Bacillati</taxon>
        <taxon>Actinomycetota</taxon>
        <taxon>Actinomycetes</taxon>
        <taxon>Jatrophihabitantales</taxon>
        <taxon>Jatrophihabitantaceae</taxon>
        <taxon>Jatrophihabitans</taxon>
    </lineage>
</organism>
<dbReference type="EMBL" id="CP097332">
    <property type="protein sequence ID" value="UQX90220.1"/>
    <property type="molecule type" value="Genomic_DNA"/>
</dbReference>
<proteinExistence type="predicted"/>
<dbReference type="InterPro" id="IPR018247">
    <property type="entry name" value="EF_Hand_1_Ca_BS"/>
</dbReference>
<keyword evidence="2" id="KW-1185">Reference proteome</keyword>
<reference evidence="1" key="1">
    <citation type="journal article" date="2018" name="Int. J. Syst. Evol. Microbiol.">
        <title>Jatrophihabitans telluris sp. nov., isolated from sediment soil of lava forest wetlands and the emended description of the genus Jatrophihabitans.</title>
        <authorList>
            <person name="Lee K.C."/>
            <person name="Suh M.K."/>
            <person name="Eom M.K."/>
            <person name="Kim K.K."/>
            <person name="Kim J.S."/>
            <person name="Kim D.S."/>
            <person name="Ko S.H."/>
            <person name="Shin Y.K."/>
            <person name="Lee J.S."/>
        </authorList>
    </citation>
    <scope>NUCLEOTIDE SEQUENCE</scope>
    <source>
        <strain evidence="1">N237</strain>
    </source>
</reference>
<protein>
    <submittedName>
        <fullName evidence="1">Uncharacterized protein</fullName>
    </submittedName>
</protein>
<evidence type="ECO:0000313" key="2">
    <source>
        <dbReference type="Proteomes" id="UP001056336"/>
    </source>
</evidence>
<gene>
    <name evidence="1" type="ORF">M6D93_09520</name>
</gene>
<dbReference type="Proteomes" id="UP001056336">
    <property type="component" value="Chromosome"/>
</dbReference>
<sequence>MLQRRCAQLAAWGTAWLQGRESFDSVLDAATGHGRPLPGPGFDATLVTNPVGAALFDLRAAGARSLRLVLPVAGDVRGLAGDPAFRDAALGAGEATFGGEIGLTCVAGPQTPSSAGPELRWWRTRALPANPDYLSVPDAEHDLTEAIRETASALADRGRTSWLADVAPALSNARRAGEKLNLPASHPPRAVRVIAQAERLSAVLTLVDSDDTGTVTAADVADRAAILKPLRMAVRRALLAGYNAGAEVNAQ</sequence>
<dbReference type="PROSITE" id="PS00018">
    <property type="entry name" value="EF_HAND_1"/>
    <property type="match status" value="1"/>
</dbReference>
<accession>A0ABY4R3E3</accession>
<dbReference type="RefSeq" id="WP_249774116.1">
    <property type="nucleotide sequence ID" value="NZ_CP097332.1"/>
</dbReference>
<name>A0ABY4R3E3_9ACTN</name>
<reference evidence="1" key="2">
    <citation type="submission" date="2022-05" db="EMBL/GenBank/DDBJ databases">
        <authorList>
            <person name="Kim J.-S."/>
            <person name="Lee K."/>
            <person name="Suh M."/>
            <person name="Eom M."/>
            <person name="Kim J.-S."/>
            <person name="Kim D.-S."/>
            <person name="Ko S.-H."/>
            <person name="Shin Y."/>
            <person name="Lee J.-S."/>
        </authorList>
    </citation>
    <scope>NUCLEOTIDE SEQUENCE</scope>
    <source>
        <strain evidence="1">N237</strain>
    </source>
</reference>